<dbReference type="GO" id="GO:0016020">
    <property type="term" value="C:membrane"/>
    <property type="evidence" value="ECO:0007669"/>
    <property type="project" value="InterPro"/>
</dbReference>
<dbReference type="EMBL" id="PYJM01000001">
    <property type="protein sequence ID" value="PUA46519.1"/>
    <property type="molecule type" value="Genomic_DNA"/>
</dbReference>
<dbReference type="Proteomes" id="UP000244178">
    <property type="component" value="Unassembled WGS sequence"/>
</dbReference>
<accession>A0A2T6GQS7</accession>
<sequence>MSDVMRRSPLLLLPLLGCLPWTVHGAEEEPAGFIEDSHLRIQARNYYLNRSVQDGRADRKDWTQGFIGRFESGFTQGTVGVGVDAFATLGLKLDASGGKTGTYNLPIHDNGKPADEYSKAGAALKLKVSNSVLRFGEQSVDTPVFAVGHNRLIPETATGFALDSQELDKLKLQAGHFTSATGHVTTNSNGDLWAFYAGVTTPSVDYLGGQYRFTPDLGASFYAARFADIWNQYYANLNGRTDLGQGRQAGFDLNLYRTLDTGRARAGAIDNTTLGASVFYGLGAHRLTLALQNVDGNTPFDYLGVGDLDRNGRNGRDQGASIYLPNSVQYSDFNGPNERSWQLRYDLSLAGYGMPGWNLMTRYLRGSGIDGTHTPAGSAYAGMYGRDGVHREINFEARYVVQNGPLKDLSFRLRQTWHRANVAQGEGNIDEFRLITDYPIDIF</sequence>
<organism evidence="5 6">
    <name type="scientific">Pseudomonas protegens</name>
    <dbReference type="NCBI Taxonomy" id="380021"/>
    <lineage>
        <taxon>Bacteria</taxon>
        <taxon>Pseudomonadati</taxon>
        <taxon>Pseudomonadota</taxon>
        <taxon>Gammaproteobacteria</taxon>
        <taxon>Pseudomonadales</taxon>
        <taxon>Pseudomonadaceae</taxon>
        <taxon>Pseudomonas</taxon>
    </lineage>
</organism>
<reference evidence="5 6" key="1">
    <citation type="submission" date="2018-03" db="EMBL/GenBank/DDBJ databases">
        <title>Draft genome sequence of the plant growth promoting rhizobacterium Pseudomonas protegens strain BNJ-SS-45 isolated from wheat (Triticum aestivum) rhizosphere.</title>
        <authorList>
            <person name="Bajpai A."/>
            <person name="Shende K."/>
            <person name="Meena N."/>
            <person name="Upadhyayula S.R."/>
            <person name="Suravajhala P."/>
            <person name="Medicherla K.M."/>
            <person name="Johri B.N."/>
        </authorList>
    </citation>
    <scope>NUCLEOTIDE SEQUENCE [LARGE SCALE GENOMIC DNA]</scope>
    <source>
        <strain evidence="5 6">BNJ-SS-45</strain>
    </source>
</reference>
<dbReference type="PANTHER" id="PTHR34596:SF2">
    <property type="entry name" value="CHITOPORIN"/>
    <property type="match status" value="1"/>
</dbReference>
<keyword evidence="3 4" id="KW-0732">Signal</keyword>
<dbReference type="Pfam" id="PF03573">
    <property type="entry name" value="OprD"/>
    <property type="match status" value="1"/>
</dbReference>
<dbReference type="GO" id="GO:0015288">
    <property type="term" value="F:porin activity"/>
    <property type="evidence" value="ECO:0007669"/>
    <property type="project" value="TreeGrafter"/>
</dbReference>
<evidence type="ECO:0000256" key="2">
    <source>
        <dbReference type="ARBA" id="ARBA00022448"/>
    </source>
</evidence>
<protein>
    <submittedName>
        <fullName evidence="5">Outer membrane porin, OprD family</fullName>
    </submittedName>
</protein>
<dbReference type="InterPro" id="IPR023614">
    <property type="entry name" value="Porin_dom_sf"/>
</dbReference>
<evidence type="ECO:0000313" key="6">
    <source>
        <dbReference type="Proteomes" id="UP000244178"/>
    </source>
</evidence>
<dbReference type="RefSeq" id="WP_108542782.1">
    <property type="nucleotide sequence ID" value="NZ_PYJM01000001.1"/>
</dbReference>
<dbReference type="AlphaFoldDB" id="A0A2T6GQS7"/>
<proteinExistence type="inferred from homology"/>
<feature type="chain" id="PRO_5015538908" evidence="4">
    <location>
        <begin position="26"/>
        <end position="443"/>
    </location>
</feature>
<evidence type="ECO:0000256" key="3">
    <source>
        <dbReference type="ARBA" id="ARBA00022729"/>
    </source>
</evidence>
<evidence type="ECO:0000256" key="1">
    <source>
        <dbReference type="ARBA" id="ARBA00009075"/>
    </source>
</evidence>
<dbReference type="Gene3D" id="2.40.160.10">
    <property type="entry name" value="Porin"/>
    <property type="match status" value="1"/>
</dbReference>
<comment type="caution">
    <text evidence="5">The sequence shown here is derived from an EMBL/GenBank/DDBJ whole genome shotgun (WGS) entry which is preliminary data.</text>
</comment>
<gene>
    <name evidence="5" type="ORF">C5U62_00565</name>
</gene>
<evidence type="ECO:0000313" key="5">
    <source>
        <dbReference type="EMBL" id="PUA46519.1"/>
    </source>
</evidence>
<dbReference type="PANTHER" id="PTHR34596">
    <property type="entry name" value="CHITOPORIN"/>
    <property type="match status" value="1"/>
</dbReference>
<dbReference type="InterPro" id="IPR005318">
    <property type="entry name" value="OM_porin_bac"/>
</dbReference>
<name>A0A2T6GQS7_9PSED</name>
<evidence type="ECO:0000256" key="4">
    <source>
        <dbReference type="SAM" id="SignalP"/>
    </source>
</evidence>
<keyword evidence="2" id="KW-0813">Transport</keyword>
<comment type="similarity">
    <text evidence="1">Belongs to the outer membrane porin (Opr) (TC 1.B.25) family.</text>
</comment>
<feature type="signal peptide" evidence="4">
    <location>
        <begin position="1"/>
        <end position="25"/>
    </location>
</feature>